<proteinExistence type="predicted"/>
<reference evidence="2" key="1">
    <citation type="journal article" date="2020" name="Nature">
        <title>Giant virus diversity and host interactions through global metagenomics.</title>
        <authorList>
            <person name="Schulz F."/>
            <person name="Roux S."/>
            <person name="Paez-Espino D."/>
            <person name="Jungbluth S."/>
            <person name="Walsh D.A."/>
            <person name="Denef V.J."/>
            <person name="McMahon K.D."/>
            <person name="Konstantinidis K.T."/>
            <person name="Eloe-Fadrosh E.A."/>
            <person name="Kyrpides N.C."/>
            <person name="Woyke T."/>
        </authorList>
    </citation>
    <scope>NUCLEOTIDE SEQUENCE</scope>
    <source>
        <strain evidence="2">GVMAG-S-1101165-79</strain>
    </source>
</reference>
<evidence type="ECO:0000256" key="1">
    <source>
        <dbReference type="SAM" id="MobiDB-lite"/>
    </source>
</evidence>
<name>A0A6C0AQJ1_9ZZZZ</name>
<sequence>MSSAVINPTTIGQMGANPRASAIAERNAANNFQNSANKAMAGGKHKRLRGGGGIPVAQFSLPYKEQSGPGTGINAQTVDLNRTNTQGAAFAVDDMLGAKIGGFRKRSRRSKIGGNPNWSWGCYSGGKRKTRKHHKSRKHHSKSRKHYSKSRKC</sequence>
<protein>
    <submittedName>
        <fullName evidence="2">Uncharacterized protein</fullName>
    </submittedName>
</protein>
<organism evidence="2">
    <name type="scientific">viral metagenome</name>
    <dbReference type="NCBI Taxonomy" id="1070528"/>
    <lineage>
        <taxon>unclassified sequences</taxon>
        <taxon>metagenomes</taxon>
        <taxon>organismal metagenomes</taxon>
    </lineage>
</organism>
<feature type="compositionally biased region" description="Basic residues" evidence="1">
    <location>
        <begin position="126"/>
        <end position="153"/>
    </location>
</feature>
<dbReference type="EMBL" id="MN740763">
    <property type="protein sequence ID" value="QHS82137.1"/>
    <property type="molecule type" value="Genomic_DNA"/>
</dbReference>
<accession>A0A6C0AQJ1</accession>
<evidence type="ECO:0000313" key="2">
    <source>
        <dbReference type="EMBL" id="QHS82137.1"/>
    </source>
</evidence>
<feature type="region of interest" description="Disordered" evidence="1">
    <location>
        <begin position="106"/>
        <end position="153"/>
    </location>
</feature>
<dbReference type="AlphaFoldDB" id="A0A6C0AQJ1"/>